<dbReference type="Proteomes" id="UP000238375">
    <property type="component" value="Unassembled WGS sequence"/>
</dbReference>
<name>A0A2T0TIN4_9BACT</name>
<sequence>MQILGTWLTEKGAKIERIGLFAALLIATTTILATAQNVCINPVAQGGFTLEKTRICLGTPVKITGTSANVSNVGYNYEYNGNGFPTTTLNQTTYSYTKPGSYTIIQVGSGGGLSTGTIACQQVDVLPVGIVRATARSCGNRVVTMSATLDDSNNKYDAYQINWGDGVVQSYTLAQLQARPQHTYTDTRNRTATIQGVYNAPASCGSTAFSMSVTPLATATATTPPVITQLKTVDADNITLTYQASSANTTVQLLQRDGSGTYVPTSQTGTSAGTFSVQTNTKQTQCFQLASQDECGTTGPTSEQVCSLALTVTASSKKNNLSWEPYQGSAPFRSYVIYRNGSPFTRFQTKASTTASDESDIQCGVQYCYTIEATLNNAAIGPTIVTSAPTCVTGVNAEAPDSFTNVLVSIEDDKPRLIAALPTASATTSYTMIVSRSNGGAFQQIGALTGNSFVDEAADPNAGSYCYQVAYQNTCGQVSAPSPTVCTVWLSSKAAGGIDWTRDSPFSTGEVDNYTVEVINPDNGTKQEIPAGTSIRYEPDPNDPVTSVQRYRIIAVSAQGVVSYSNFYKLVRQTPLFVPDAFSPNGDQANDVFLVKGATSDQFRLTVYSRWGQAVFSSTSITQGWDGTINGQPAIEGQYMYRIEVEDPDGNKTVRTGAVLLLR</sequence>
<keyword evidence="2" id="KW-1185">Reference proteome</keyword>
<dbReference type="SUPFAM" id="SSF49299">
    <property type="entry name" value="PKD domain"/>
    <property type="match status" value="1"/>
</dbReference>
<organism evidence="1 2">
    <name type="scientific">Spirosoma oryzae</name>
    <dbReference type="NCBI Taxonomy" id="1469603"/>
    <lineage>
        <taxon>Bacteria</taxon>
        <taxon>Pseudomonadati</taxon>
        <taxon>Bacteroidota</taxon>
        <taxon>Cytophagia</taxon>
        <taxon>Cytophagales</taxon>
        <taxon>Cytophagaceae</taxon>
        <taxon>Spirosoma</taxon>
    </lineage>
</organism>
<reference evidence="1 2" key="1">
    <citation type="submission" date="2018-03" db="EMBL/GenBank/DDBJ databases">
        <title>Genomic Encyclopedia of Archaeal and Bacterial Type Strains, Phase II (KMG-II): from individual species to whole genera.</title>
        <authorList>
            <person name="Goeker M."/>
        </authorList>
    </citation>
    <scope>NUCLEOTIDE SEQUENCE [LARGE SCALE GENOMIC DNA]</scope>
    <source>
        <strain evidence="1 2">DSM 28354</strain>
    </source>
</reference>
<dbReference type="EMBL" id="PVTE01000002">
    <property type="protein sequence ID" value="PRY45489.1"/>
    <property type="molecule type" value="Genomic_DNA"/>
</dbReference>
<dbReference type="Pfam" id="PF13585">
    <property type="entry name" value="CHU_C"/>
    <property type="match status" value="1"/>
</dbReference>
<dbReference type="RefSeq" id="WP_106136343.1">
    <property type="nucleotide sequence ID" value="NZ_PVTE01000002.1"/>
</dbReference>
<dbReference type="InterPro" id="IPR035986">
    <property type="entry name" value="PKD_dom_sf"/>
</dbReference>
<gene>
    <name evidence="1" type="ORF">CLV58_102238</name>
</gene>
<dbReference type="InterPro" id="IPR013783">
    <property type="entry name" value="Ig-like_fold"/>
</dbReference>
<dbReference type="InterPro" id="IPR026341">
    <property type="entry name" value="T9SS_type_B"/>
</dbReference>
<evidence type="ECO:0000313" key="1">
    <source>
        <dbReference type="EMBL" id="PRY45489.1"/>
    </source>
</evidence>
<comment type="caution">
    <text evidence="1">The sequence shown here is derived from an EMBL/GenBank/DDBJ whole genome shotgun (WGS) entry which is preliminary data.</text>
</comment>
<proteinExistence type="predicted"/>
<dbReference type="Gene3D" id="2.60.40.10">
    <property type="entry name" value="Immunoglobulins"/>
    <property type="match status" value="3"/>
</dbReference>
<evidence type="ECO:0000313" key="2">
    <source>
        <dbReference type="Proteomes" id="UP000238375"/>
    </source>
</evidence>
<dbReference type="AlphaFoldDB" id="A0A2T0TIN4"/>
<accession>A0A2T0TIN4</accession>
<dbReference type="OrthoDB" id="631648at2"/>
<dbReference type="NCBIfam" id="TIGR04131">
    <property type="entry name" value="Bac_Flav_CTERM"/>
    <property type="match status" value="1"/>
</dbReference>
<protein>
    <submittedName>
        <fullName evidence="1">Gliding motility-associated-like protein</fullName>
    </submittedName>
</protein>